<protein>
    <submittedName>
        <fullName evidence="2">Uncharacterized protein</fullName>
    </submittedName>
</protein>
<comment type="caution">
    <text evidence="2">The sequence shown here is derived from an EMBL/GenBank/DDBJ whole genome shotgun (WGS) entry which is preliminary data.</text>
</comment>
<dbReference type="Proteomes" id="UP001140510">
    <property type="component" value="Unassembled WGS sequence"/>
</dbReference>
<evidence type="ECO:0000313" key="2">
    <source>
        <dbReference type="EMBL" id="KAJ4392788.1"/>
    </source>
</evidence>
<dbReference type="AlphaFoldDB" id="A0A9W8YU33"/>
<keyword evidence="3" id="KW-1185">Reference proteome</keyword>
<accession>A0A9W8YU33</accession>
<feature type="signal peptide" evidence="1">
    <location>
        <begin position="1"/>
        <end position="31"/>
    </location>
</feature>
<gene>
    <name evidence="2" type="ORF">N0V91_011258</name>
</gene>
<name>A0A9W8YU33_9PLEO</name>
<dbReference type="OrthoDB" id="3762892at2759"/>
<evidence type="ECO:0000256" key="1">
    <source>
        <dbReference type="SAM" id="SignalP"/>
    </source>
</evidence>
<evidence type="ECO:0000313" key="3">
    <source>
        <dbReference type="Proteomes" id="UP001140510"/>
    </source>
</evidence>
<organism evidence="2 3">
    <name type="scientific">Didymella pomorum</name>
    <dbReference type="NCBI Taxonomy" id="749634"/>
    <lineage>
        <taxon>Eukaryota</taxon>
        <taxon>Fungi</taxon>
        <taxon>Dikarya</taxon>
        <taxon>Ascomycota</taxon>
        <taxon>Pezizomycotina</taxon>
        <taxon>Dothideomycetes</taxon>
        <taxon>Pleosporomycetidae</taxon>
        <taxon>Pleosporales</taxon>
        <taxon>Pleosporineae</taxon>
        <taxon>Didymellaceae</taxon>
        <taxon>Didymella</taxon>
    </lineage>
</organism>
<sequence>MAPSKEKGSAVSIRLPMELWWLVIGTLAASGEQFELIYLEEVDNMFNALITKLLFQSKAFVSPMRLIHGNTWRSAPASIRERYQFHLLQSRHVNPNLFSDLAAPVFVKGLERLNLAEGQPEADALVQQWCSISMYELWNLSWVVAHNRQNYPEHQARMRRHCQFLSGRWAGLSDTDAAAIKRRTEHDTCFLRIALHIIADEQDAALQLFFPTFFVDPDELNYCFGTTIPAIAVRLGTEMLIQRLLEKVPTTSEQKLAVYLRIAGRRPQPESCAVSVLLLDHFQDIASTRAVLLQRIFFKAIRVAQYEDRPAYSQRADVKITRRDSKAVFDNVMQWMASKPAVPGMLPVLQECYIRLSDRWGMPGKEDKRRRLFDQGTSSIEIRSMSVWNMLPPFMYGAYYRQTATREVLANAQVRLPLSRLGSLGELRLSNDASRSMHLLPQTAWSLSA</sequence>
<proteinExistence type="predicted"/>
<keyword evidence="1" id="KW-0732">Signal</keyword>
<dbReference type="EMBL" id="JAPEVA010000203">
    <property type="protein sequence ID" value="KAJ4392788.1"/>
    <property type="molecule type" value="Genomic_DNA"/>
</dbReference>
<feature type="chain" id="PRO_5040743275" evidence="1">
    <location>
        <begin position="32"/>
        <end position="449"/>
    </location>
</feature>
<reference evidence="2" key="1">
    <citation type="submission" date="2022-10" db="EMBL/GenBank/DDBJ databases">
        <title>Tapping the CABI collections for fungal endophytes: first genome assemblies for Collariella, Neodidymelliopsis, Ascochyta clinopodiicola, Didymella pomorum, Didymosphaeria variabile, Neocosmospora piperis and Neocucurbitaria cava.</title>
        <authorList>
            <person name="Hill R."/>
        </authorList>
    </citation>
    <scope>NUCLEOTIDE SEQUENCE</scope>
    <source>
        <strain evidence="2">IMI 355091</strain>
    </source>
</reference>